<evidence type="ECO:0008006" key="5">
    <source>
        <dbReference type="Google" id="ProtNLM"/>
    </source>
</evidence>
<evidence type="ECO:0000256" key="2">
    <source>
        <dbReference type="SAM" id="SignalP"/>
    </source>
</evidence>
<gene>
    <name evidence="3" type="ORF">PG996_015199</name>
</gene>
<keyword evidence="4" id="KW-1185">Reference proteome</keyword>
<dbReference type="EMBL" id="JAQQWM010000009">
    <property type="protein sequence ID" value="KAK8047135.1"/>
    <property type="molecule type" value="Genomic_DNA"/>
</dbReference>
<feature type="chain" id="PRO_5046812225" description="RlpA-like protein double-psi beta-barrel domain-containing protein" evidence="2">
    <location>
        <begin position="21"/>
        <end position="130"/>
    </location>
</feature>
<keyword evidence="1 2" id="KW-0732">Signal</keyword>
<dbReference type="PANTHER" id="PTHR31836:SF28">
    <property type="entry name" value="SRCR DOMAIN-CONTAINING PROTEIN-RELATED"/>
    <property type="match status" value="1"/>
</dbReference>
<dbReference type="SUPFAM" id="SSF50685">
    <property type="entry name" value="Barwin-like endoglucanases"/>
    <property type="match status" value="1"/>
</dbReference>
<organism evidence="3 4">
    <name type="scientific">Apiospora saccharicola</name>
    <dbReference type="NCBI Taxonomy" id="335842"/>
    <lineage>
        <taxon>Eukaryota</taxon>
        <taxon>Fungi</taxon>
        <taxon>Dikarya</taxon>
        <taxon>Ascomycota</taxon>
        <taxon>Pezizomycotina</taxon>
        <taxon>Sordariomycetes</taxon>
        <taxon>Xylariomycetidae</taxon>
        <taxon>Amphisphaeriales</taxon>
        <taxon>Apiosporaceae</taxon>
        <taxon>Apiospora</taxon>
    </lineage>
</organism>
<dbReference type="Gene3D" id="2.40.40.10">
    <property type="entry name" value="RlpA-like domain"/>
    <property type="match status" value="1"/>
</dbReference>
<dbReference type="InterPro" id="IPR036908">
    <property type="entry name" value="RlpA-like_sf"/>
</dbReference>
<evidence type="ECO:0000313" key="4">
    <source>
        <dbReference type="Proteomes" id="UP001446871"/>
    </source>
</evidence>
<comment type="caution">
    <text evidence="3">The sequence shown here is derived from an EMBL/GenBank/DDBJ whole genome shotgun (WGS) entry which is preliminary data.</text>
</comment>
<name>A0ABR1TMH6_9PEZI</name>
<proteinExistence type="predicted"/>
<evidence type="ECO:0000256" key="1">
    <source>
        <dbReference type="ARBA" id="ARBA00022729"/>
    </source>
</evidence>
<dbReference type="InterPro" id="IPR051477">
    <property type="entry name" value="Expansin_CellWall"/>
</dbReference>
<accession>A0ABR1TMH6</accession>
<feature type="signal peptide" evidence="2">
    <location>
        <begin position="1"/>
        <end position="20"/>
    </location>
</feature>
<sequence>MPSFTDVVMTTVCAVGLAAALPMDAPAPAPAVAARSSSGDMTYYNPGLGSCGLTNSDGDAVVALSPSQYADHPDACGKNIVINYGGKTAIAKVADKCPGCAPDSIDVSPSVFQSLESLDAGRVQVSWSFQ</sequence>
<evidence type="ECO:0000313" key="3">
    <source>
        <dbReference type="EMBL" id="KAK8047135.1"/>
    </source>
</evidence>
<reference evidence="3 4" key="1">
    <citation type="submission" date="2023-01" db="EMBL/GenBank/DDBJ databases">
        <title>Analysis of 21 Apiospora genomes using comparative genomics revels a genus with tremendous synthesis potential of carbohydrate active enzymes and secondary metabolites.</title>
        <authorList>
            <person name="Sorensen T."/>
        </authorList>
    </citation>
    <scope>NUCLEOTIDE SEQUENCE [LARGE SCALE GENOMIC DNA]</scope>
    <source>
        <strain evidence="3 4">CBS 83171</strain>
    </source>
</reference>
<protein>
    <recommendedName>
        <fullName evidence="5">RlpA-like protein double-psi beta-barrel domain-containing protein</fullName>
    </recommendedName>
</protein>
<dbReference type="Proteomes" id="UP001446871">
    <property type="component" value="Unassembled WGS sequence"/>
</dbReference>
<dbReference type="CDD" id="cd22191">
    <property type="entry name" value="DPBB_RlpA_EXP_N-like"/>
    <property type="match status" value="1"/>
</dbReference>
<dbReference type="PANTHER" id="PTHR31836">
    <property type="match status" value="1"/>
</dbReference>